<dbReference type="RefSeq" id="WP_379996683.1">
    <property type="nucleotide sequence ID" value="NZ_JBHSGN010000074.1"/>
</dbReference>
<evidence type="ECO:0000313" key="2">
    <source>
        <dbReference type="Proteomes" id="UP001596023"/>
    </source>
</evidence>
<protein>
    <submittedName>
        <fullName evidence="1">Uncharacterized protein</fullName>
    </submittedName>
</protein>
<keyword evidence="2" id="KW-1185">Reference proteome</keyword>
<sequence length="81" mass="8624">MANKIASKTYCNTLKANSFTSDMNKMPTKNEIEAVGLTVTGTYATNQLVVETDVSYTTPIIMPNLIVVGLGGNILAKTSLP</sequence>
<dbReference type="EMBL" id="JBHSGN010000074">
    <property type="protein sequence ID" value="MFC4674407.1"/>
    <property type="molecule type" value="Genomic_DNA"/>
</dbReference>
<gene>
    <name evidence="1" type="ORF">ACFO6W_11940</name>
</gene>
<name>A0ABV9KWD7_9BACT</name>
<dbReference type="Proteomes" id="UP001596023">
    <property type="component" value="Unassembled WGS sequence"/>
</dbReference>
<comment type="caution">
    <text evidence="1">The sequence shown here is derived from an EMBL/GenBank/DDBJ whole genome shotgun (WGS) entry which is preliminary data.</text>
</comment>
<organism evidence="1 2">
    <name type="scientific">Dysgonomonas termitidis</name>
    <dbReference type="NCBI Taxonomy" id="1516126"/>
    <lineage>
        <taxon>Bacteria</taxon>
        <taxon>Pseudomonadati</taxon>
        <taxon>Bacteroidota</taxon>
        <taxon>Bacteroidia</taxon>
        <taxon>Bacteroidales</taxon>
        <taxon>Dysgonomonadaceae</taxon>
        <taxon>Dysgonomonas</taxon>
    </lineage>
</organism>
<evidence type="ECO:0000313" key="1">
    <source>
        <dbReference type="EMBL" id="MFC4674407.1"/>
    </source>
</evidence>
<reference evidence="2" key="1">
    <citation type="journal article" date="2019" name="Int. J. Syst. Evol. Microbiol.">
        <title>The Global Catalogue of Microorganisms (GCM) 10K type strain sequencing project: providing services to taxonomists for standard genome sequencing and annotation.</title>
        <authorList>
            <consortium name="The Broad Institute Genomics Platform"/>
            <consortium name="The Broad Institute Genome Sequencing Center for Infectious Disease"/>
            <person name="Wu L."/>
            <person name="Ma J."/>
        </authorList>
    </citation>
    <scope>NUCLEOTIDE SEQUENCE [LARGE SCALE GENOMIC DNA]</scope>
    <source>
        <strain evidence="2">CCUG 66188</strain>
    </source>
</reference>
<proteinExistence type="predicted"/>
<accession>A0ABV9KWD7</accession>